<evidence type="ECO:0000313" key="3">
    <source>
        <dbReference type="EMBL" id="PIE35921.1"/>
    </source>
</evidence>
<dbReference type="Gene3D" id="3.40.50.720">
    <property type="entry name" value="NAD(P)-binding Rossmann-like Domain"/>
    <property type="match status" value="1"/>
</dbReference>
<gene>
    <name evidence="3" type="ORF">CSA56_02320</name>
</gene>
<dbReference type="Pfam" id="PF01370">
    <property type="entry name" value="Epimerase"/>
    <property type="match status" value="1"/>
</dbReference>
<dbReference type="PANTHER" id="PTHR43000">
    <property type="entry name" value="DTDP-D-GLUCOSE 4,6-DEHYDRATASE-RELATED"/>
    <property type="match status" value="1"/>
</dbReference>
<evidence type="ECO:0000313" key="4">
    <source>
        <dbReference type="Proteomes" id="UP000230821"/>
    </source>
</evidence>
<dbReference type="Proteomes" id="UP000230821">
    <property type="component" value="Unassembled WGS sequence"/>
</dbReference>
<evidence type="ECO:0000256" key="1">
    <source>
        <dbReference type="ARBA" id="ARBA00007637"/>
    </source>
</evidence>
<dbReference type="SUPFAM" id="SSF51735">
    <property type="entry name" value="NAD(P)-binding Rossmann-fold domains"/>
    <property type="match status" value="1"/>
</dbReference>
<comment type="similarity">
    <text evidence="1">Belongs to the NAD(P)-dependent epimerase/dehydratase family.</text>
</comment>
<protein>
    <submittedName>
        <fullName evidence="3">UDP-glucose 4-epimerase</fullName>
    </submittedName>
</protein>
<sequence>MQKKVSFVTGAAGFIGSHVAQHCLNMGHTVIALDDLSGGFRDHVPENAIFIEGSITDNVLIEKIFEEYSIDYVYHLAAYAAEGLSHFIRRFNYTNNLIGSINLINASVKHDIDCFVFTSSIAVYGGLEPPMTEDMTPIPEDPYGIAKFAGEMDLRAAHEMFGLDSVIFRPHNVYGEHQNIGDRYRNVVGIFMNQILKGEPMTIFGDGEQSRAFSYIDDVAPSIARSVDVPEARNEIFNIGADRPHTVNHLAHVVAEAFGVTPDIKHLQARNEVVHAYSSHDKVMKIFQKDRVVSLEEGITNMAKWVKAKGPRKSQAFENVEIWKNMPPSWKEMTTK</sequence>
<dbReference type="InterPro" id="IPR036291">
    <property type="entry name" value="NAD(P)-bd_dom_sf"/>
</dbReference>
<evidence type="ECO:0000259" key="2">
    <source>
        <dbReference type="Pfam" id="PF01370"/>
    </source>
</evidence>
<feature type="domain" description="NAD-dependent epimerase/dehydratase" evidence="2">
    <location>
        <begin position="7"/>
        <end position="240"/>
    </location>
</feature>
<comment type="caution">
    <text evidence="3">The sequence shown here is derived from an EMBL/GenBank/DDBJ whole genome shotgun (WGS) entry which is preliminary data.</text>
</comment>
<dbReference type="AlphaFoldDB" id="A0A2G6KJT8"/>
<dbReference type="InterPro" id="IPR001509">
    <property type="entry name" value="Epimerase_deHydtase"/>
</dbReference>
<name>A0A2G6KJT8_9BACT</name>
<accession>A0A2G6KJT8</accession>
<organism evidence="3 4">
    <name type="scientific">candidate division KSB3 bacterium</name>
    <dbReference type="NCBI Taxonomy" id="2044937"/>
    <lineage>
        <taxon>Bacteria</taxon>
        <taxon>candidate division KSB3</taxon>
    </lineage>
</organism>
<dbReference type="EMBL" id="PDSK01000030">
    <property type="protein sequence ID" value="PIE35921.1"/>
    <property type="molecule type" value="Genomic_DNA"/>
</dbReference>
<proteinExistence type="inferred from homology"/>
<reference evidence="3 4" key="1">
    <citation type="submission" date="2017-10" db="EMBL/GenBank/DDBJ databases">
        <title>Novel microbial diversity and functional potential in the marine mammal oral microbiome.</title>
        <authorList>
            <person name="Dudek N.K."/>
            <person name="Sun C.L."/>
            <person name="Burstein D."/>
            <person name="Kantor R.S."/>
            <person name="Aliaga Goltsman D.S."/>
            <person name="Bik E.M."/>
            <person name="Thomas B.C."/>
            <person name="Banfield J.F."/>
            <person name="Relman D.A."/>
        </authorList>
    </citation>
    <scope>NUCLEOTIDE SEQUENCE [LARGE SCALE GENOMIC DNA]</scope>
    <source>
        <strain evidence="3">DOLJORAL78_47_16</strain>
    </source>
</reference>